<dbReference type="KEGG" id="pavi:110761428"/>
<evidence type="ECO:0000259" key="6">
    <source>
        <dbReference type="PROSITE" id="PS01031"/>
    </source>
</evidence>
<dbReference type="AlphaFoldDB" id="A0A6P5T0F1"/>
<dbReference type="PROSITE" id="PS01031">
    <property type="entry name" value="SHSP"/>
    <property type="match status" value="1"/>
</dbReference>
<comment type="similarity">
    <text evidence="4 5">Belongs to the small heat shock protein (HSP20) family.</text>
</comment>
<sequence length="174" mass="19397">METKLVANNEQCYEDFEPFCRWKKEEGLDILEVHLPGFKRQDVRVQINNKGILTISGKQSMEEETASPPSRFLKEIKISTNCDTSGIRAKFSHGILSISMPKKVPNLSTQLSGSGDKIKAAETATWSSINYYLRGLRSKVLSKEMVLKMAGVALAMALGGYAIYRYPKSACVQN</sequence>
<evidence type="ECO:0000256" key="3">
    <source>
        <dbReference type="ARBA" id="ARBA00022821"/>
    </source>
</evidence>
<dbReference type="RefSeq" id="XP_021819586.1">
    <property type="nucleotide sequence ID" value="XM_021963894.1"/>
</dbReference>
<dbReference type="InterPro" id="IPR008978">
    <property type="entry name" value="HSP20-like_chaperone"/>
</dbReference>
<keyword evidence="2" id="KW-0472">Membrane</keyword>
<evidence type="ECO:0000313" key="8">
    <source>
        <dbReference type="RefSeq" id="XP_021819586.1"/>
    </source>
</evidence>
<protein>
    <submittedName>
        <fullName evidence="8">17.8 kDa class I heat shock protein-like</fullName>
    </submittedName>
</protein>
<keyword evidence="3" id="KW-0611">Plant defense</keyword>
<dbReference type="PANTHER" id="PTHR43670">
    <property type="entry name" value="HEAT SHOCK PROTEIN 26"/>
    <property type="match status" value="1"/>
</dbReference>
<gene>
    <name evidence="8" type="primary">LOC110761428</name>
</gene>
<dbReference type="GeneID" id="110761428"/>
<dbReference type="Pfam" id="PF00011">
    <property type="entry name" value="HSP20"/>
    <property type="match status" value="1"/>
</dbReference>
<keyword evidence="7" id="KW-1185">Reference proteome</keyword>
<evidence type="ECO:0000256" key="2">
    <source>
        <dbReference type="ARBA" id="ARBA00022475"/>
    </source>
</evidence>
<evidence type="ECO:0000256" key="1">
    <source>
        <dbReference type="ARBA" id="ARBA00004162"/>
    </source>
</evidence>
<dbReference type="GO" id="GO:0034605">
    <property type="term" value="P:cellular response to heat"/>
    <property type="evidence" value="ECO:0007669"/>
    <property type="project" value="TreeGrafter"/>
</dbReference>
<dbReference type="GO" id="GO:0006952">
    <property type="term" value="P:defense response"/>
    <property type="evidence" value="ECO:0007669"/>
    <property type="project" value="UniProtKB-KW"/>
</dbReference>
<dbReference type="InterPro" id="IPR002068">
    <property type="entry name" value="A-crystallin/Hsp20_dom"/>
</dbReference>
<dbReference type="SUPFAM" id="SSF49764">
    <property type="entry name" value="HSP20-like chaperones"/>
    <property type="match status" value="1"/>
</dbReference>
<dbReference type="GO" id="GO:0005886">
    <property type="term" value="C:plasma membrane"/>
    <property type="evidence" value="ECO:0007669"/>
    <property type="project" value="UniProtKB-SubCell"/>
</dbReference>
<keyword evidence="2" id="KW-1003">Cell membrane</keyword>
<dbReference type="CDD" id="cd06464">
    <property type="entry name" value="ACD_sHsps-like"/>
    <property type="match status" value="1"/>
</dbReference>
<dbReference type="PANTHER" id="PTHR43670:SF118">
    <property type="entry name" value="HSP20_ALPHA CRYSTALLIN FAMILY PROTEIN"/>
    <property type="match status" value="1"/>
</dbReference>
<feature type="domain" description="SHSP" evidence="6">
    <location>
        <begin position="10"/>
        <end position="121"/>
    </location>
</feature>
<accession>A0A6P5T0F1</accession>
<dbReference type="Gene3D" id="2.60.40.790">
    <property type="match status" value="1"/>
</dbReference>
<evidence type="ECO:0000256" key="4">
    <source>
        <dbReference type="PROSITE-ProRule" id="PRU00285"/>
    </source>
</evidence>
<name>A0A6P5T0F1_PRUAV</name>
<proteinExistence type="inferred from homology"/>
<evidence type="ECO:0000256" key="5">
    <source>
        <dbReference type="RuleBase" id="RU003616"/>
    </source>
</evidence>
<dbReference type="Proteomes" id="UP000515124">
    <property type="component" value="Unplaced"/>
</dbReference>
<evidence type="ECO:0000313" key="7">
    <source>
        <dbReference type="Proteomes" id="UP000515124"/>
    </source>
</evidence>
<reference evidence="8" key="1">
    <citation type="submission" date="2025-08" db="UniProtKB">
        <authorList>
            <consortium name="RefSeq"/>
        </authorList>
    </citation>
    <scope>IDENTIFICATION</scope>
</reference>
<organism evidence="7 8">
    <name type="scientific">Prunus avium</name>
    <name type="common">Cherry</name>
    <name type="synonym">Cerasus avium</name>
    <dbReference type="NCBI Taxonomy" id="42229"/>
    <lineage>
        <taxon>Eukaryota</taxon>
        <taxon>Viridiplantae</taxon>
        <taxon>Streptophyta</taxon>
        <taxon>Embryophyta</taxon>
        <taxon>Tracheophyta</taxon>
        <taxon>Spermatophyta</taxon>
        <taxon>Magnoliopsida</taxon>
        <taxon>eudicotyledons</taxon>
        <taxon>Gunneridae</taxon>
        <taxon>Pentapetalae</taxon>
        <taxon>rosids</taxon>
        <taxon>fabids</taxon>
        <taxon>Rosales</taxon>
        <taxon>Rosaceae</taxon>
        <taxon>Amygdaloideae</taxon>
        <taxon>Amygdaleae</taxon>
        <taxon>Prunus</taxon>
    </lineage>
</organism>
<comment type="subcellular location">
    <subcellularLocation>
        <location evidence="1">Cell membrane</location>
        <topology evidence="1">Single-pass membrane protein</topology>
    </subcellularLocation>
</comment>